<dbReference type="GO" id="GO:0039694">
    <property type="term" value="P:viral RNA genome replication"/>
    <property type="evidence" value="ECO:0007669"/>
    <property type="project" value="InterPro"/>
</dbReference>
<dbReference type="GO" id="GO:0003968">
    <property type="term" value="F:RNA-directed RNA polymerase activity"/>
    <property type="evidence" value="ECO:0007669"/>
    <property type="project" value="InterPro"/>
</dbReference>
<dbReference type="GO" id="GO:0006351">
    <property type="term" value="P:DNA-templated transcription"/>
    <property type="evidence" value="ECO:0007669"/>
    <property type="project" value="InterPro"/>
</dbReference>
<dbReference type="InterPro" id="IPR007094">
    <property type="entry name" value="RNA-dir_pol_PSvirus"/>
</dbReference>
<dbReference type="SUPFAM" id="SSF56672">
    <property type="entry name" value="DNA/RNA polymerases"/>
    <property type="match status" value="1"/>
</dbReference>
<comment type="caution">
    <text evidence="2">The sequence shown here is derived from an EMBL/GenBank/DDBJ whole genome shotgun (WGS) entry which is preliminary data.</text>
</comment>
<dbReference type="InterPro" id="IPR001205">
    <property type="entry name" value="RNA-dir_pol_C"/>
</dbReference>
<organism evidence="2">
    <name type="scientific">viral metagenome</name>
    <dbReference type="NCBI Taxonomy" id="1070528"/>
    <lineage>
        <taxon>unclassified sequences</taxon>
        <taxon>metagenomes</taxon>
        <taxon>organismal metagenomes</taxon>
    </lineage>
</organism>
<name>A0A2V0RJY1_9ZZZZ</name>
<dbReference type="EMBL" id="BDQE01000130">
    <property type="protein sequence ID" value="GBH22855.1"/>
    <property type="molecule type" value="Genomic_RNA"/>
</dbReference>
<proteinExistence type="predicted"/>
<sequence>MSKNFSIRRTLLQVERFGVSSAALTRLSLFLNRLVSGNLEDPPLISATAERRGSEKILSDFDGIFERNKQILNENLLKIELDQRGKYGSRSSAKPWVDVKTSTLATFDKSTISSLPKPLTAAGNRSNRLRAFSLPKVIPLIKNMTNSGLKDMVPKGNIKDKYLSESYLMEELRLNLPCVPFIRTQEMLKTRVVWGFPICQVIYEGTLFYPLLVFAKSINWLKALIGPVEVDDFVVNQVKECFNSGGLLMSIDFSNYDTSVKKELQGLAFHYFRSLFQRGESDKFDLIEERFSNIPLVTPDGIIEGEHGIPSGSAFTNIVGSIVQATVALDSGLVDEEKFQVLGDDGIYCLPDERSAQELISRFEACGLIVNESKSYRSTEYCVYLQKLYDIYYIERGVNGGIYPVYRALNRIVHPERFVDFGKFSIAGKDYFSIRTLSILENCKYHPMFEELTKFVLSLDKYNLQFSDQSLSRFIEMTEKREGVADIIRNQYGDDLKGIRDFESYKLVKKLMSGELTSCGKMG</sequence>
<reference evidence="2" key="1">
    <citation type="submission" date="2017-04" db="EMBL/GenBank/DDBJ databases">
        <title>Unveiling RNA virosphere associated with marine microorganisms.</title>
        <authorList>
            <person name="Urayama S."/>
            <person name="Takaki Y."/>
            <person name="Nishi S."/>
            <person name="Yoshida Y."/>
            <person name="Deguchi S."/>
            <person name="Takai K."/>
            <person name="Nunoura T."/>
        </authorList>
    </citation>
    <scope>NUCLEOTIDE SEQUENCE</scope>
</reference>
<dbReference type="PROSITE" id="PS50507">
    <property type="entry name" value="RDRP_SSRNA_POS"/>
    <property type="match status" value="1"/>
</dbReference>
<dbReference type="Pfam" id="PF00680">
    <property type="entry name" value="RdRP_1"/>
    <property type="match status" value="1"/>
</dbReference>
<accession>A0A2V0RJY1</accession>
<feature type="domain" description="RdRp catalytic" evidence="1">
    <location>
        <begin position="246"/>
        <end position="358"/>
    </location>
</feature>
<evidence type="ECO:0000313" key="2">
    <source>
        <dbReference type="EMBL" id="GBH22855.1"/>
    </source>
</evidence>
<dbReference type="AlphaFoldDB" id="A0A2V0RJY1"/>
<evidence type="ECO:0000259" key="1">
    <source>
        <dbReference type="PROSITE" id="PS50507"/>
    </source>
</evidence>
<dbReference type="InterPro" id="IPR043502">
    <property type="entry name" value="DNA/RNA_pol_sf"/>
</dbReference>
<dbReference type="GO" id="GO:0003723">
    <property type="term" value="F:RNA binding"/>
    <property type="evidence" value="ECO:0007669"/>
    <property type="project" value="InterPro"/>
</dbReference>
<protein>
    <submittedName>
        <fullName evidence="2">RdRp</fullName>
    </submittedName>
</protein>